<evidence type="ECO:0000256" key="2">
    <source>
        <dbReference type="RuleBase" id="RU362097"/>
    </source>
</evidence>
<protein>
    <submittedName>
        <fullName evidence="3">Outer membrane protein oprM</fullName>
    </submittedName>
</protein>
<dbReference type="PROSITE" id="PS51257">
    <property type="entry name" value="PROKAR_LIPOPROTEIN"/>
    <property type="match status" value="1"/>
</dbReference>
<keyword evidence="2" id="KW-0472">Membrane</keyword>
<keyword evidence="2" id="KW-0449">Lipoprotein</keyword>
<proteinExistence type="inferred from homology"/>
<keyword evidence="2" id="KW-0732">Signal</keyword>
<keyword evidence="2" id="KW-1134">Transmembrane beta strand</keyword>
<dbReference type="NCBIfam" id="TIGR01845">
    <property type="entry name" value="outer_NodT"/>
    <property type="match status" value="1"/>
</dbReference>
<dbReference type="AlphaFoldDB" id="A4G7M7"/>
<evidence type="ECO:0000313" key="3">
    <source>
        <dbReference type="EMBL" id="CAL62514.1"/>
    </source>
</evidence>
<dbReference type="eggNOG" id="COG1538">
    <property type="taxonomic scope" value="Bacteria"/>
</dbReference>
<keyword evidence="4" id="KW-1185">Reference proteome</keyword>
<dbReference type="OrthoDB" id="9770517at2"/>
<gene>
    <name evidence="3" type="primary">oprM1</name>
    <name evidence="3" type="ordered locus">HEAR2383</name>
</gene>
<accession>A4G7M7</accession>
<dbReference type="KEGG" id="har:HEAR2383"/>
<dbReference type="InterPro" id="IPR010131">
    <property type="entry name" value="MdtP/NodT-like"/>
</dbReference>
<comment type="similarity">
    <text evidence="1 2">Belongs to the outer membrane factor (OMF) (TC 1.B.17) family.</text>
</comment>
<dbReference type="SUPFAM" id="SSF56954">
    <property type="entry name" value="Outer membrane efflux proteins (OEP)"/>
    <property type="match status" value="1"/>
</dbReference>
<dbReference type="GO" id="GO:0005886">
    <property type="term" value="C:plasma membrane"/>
    <property type="evidence" value="ECO:0007669"/>
    <property type="project" value="UniProtKB-SubCell"/>
</dbReference>
<dbReference type="Pfam" id="PF02321">
    <property type="entry name" value="OEP"/>
    <property type="match status" value="2"/>
</dbReference>
<dbReference type="InterPro" id="IPR003423">
    <property type="entry name" value="OMP_efflux"/>
</dbReference>
<dbReference type="EMBL" id="CU207211">
    <property type="protein sequence ID" value="CAL62514.1"/>
    <property type="molecule type" value="Genomic_DNA"/>
</dbReference>
<feature type="chain" id="PRO_5001436482" evidence="2">
    <location>
        <begin position="24"/>
        <end position="476"/>
    </location>
</feature>
<dbReference type="PANTHER" id="PTHR30203">
    <property type="entry name" value="OUTER MEMBRANE CATION EFFLUX PROTEIN"/>
    <property type="match status" value="1"/>
</dbReference>
<dbReference type="Gene3D" id="1.20.1600.10">
    <property type="entry name" value="Outer membrane efflux proteins (OEP)"/>
    <property type="match status" value="1"/>
</dbReference>
<comment type="subcellular location">
    <subcellularLocation>
        <location evidence="2">Cell membrane</location>
        <topology evidence="2">Lipid-anchor</topology>
    </subcellularLocation>
</comment>
<keyword evidence="2" id="KW-0564">Palmitate</keyword>
<dbReference type="GO" id="GO:0015562">
    <property type="term" value="F:efflux transmembrane transporter activity"/>
    <property type="evidence" value="ECO:0007669"/>
    <property type="project" value="InterPro"/>
</dbReference>
<sequence length="476" mass="51138">MTKPLLSTLALAITLAVSGCAMLEPQLPKADAAIPAAWPLPPNTAAAGQNVTADTSATKEQAAADIGWRDFFVDPKLEELIARALHNNRDLRVAVLNVERARAQYQIQNAERFPALDGSVARNRSGGNVVNPGDYYSAALSASFELDLFGRIHNLSQAALEQYFAQEEGQRSAQLSLIAEIANTYLTFAADLESQRIAQATFDNQQIAYDLVVKRHRAGAVSGLDLSQAQTTIETARADVARYAGLVATDRNALTLLVGAPVEDSLLPQGFDLKVSGIAPLPAQLPSQVLLRRPDVRQTEHVLRGANANIGAARAAFFPSISLTGSVGSASNQLSGLFDSGTKFWSFVPQISLPIFHGGALRANLGVATADRDIALARYEKAIQSGFREVADALALTSTLAQRRQAQQALLDAASRAYDLSKARYQYGRDSFLILLDAQRTFYTAQQSLVAAQLAEQGNRVTLYKVLGGGWEEGTQ</sequence>
<organism evidence="3 4">
    <name type="scientific">Herminiimonas arsenicoxydans</name>
    <dbReference type="NCBI Taxonomy" id="204773"/>
    <lineage>
        <taxon>Bacteria</taxon>
        <taxon>Pseudomonadati</taxon>
        <taxon>Pseudomonadota</taxon>
        <taxon>Betaproteobacteria</taxon>
        <taxon>Burkholderiales</taxon>
        <taxon>Oxalobacteraceae</taxon>
        <taxon>Herminiimonas</taxon>
    </lineage>
</organism>
<reference evidence="3 4" key="1">
    <citation type="journal article" date="2007" name="PLoS Genet.">
        <title>A tale of two oxidation states: bacterial colonization of arsenic-rich environments.</title>
        <authorList>
            <person name="Muller D."/>
            <person name="Medigue C."/>
            <person name="Koechler S."/>
            <person name="Barbe V."/>
            <person name="Barakat M."/>
            <person name="Talla E."/>
            <person name="Bonnefoy V."/>
            <person name="Krin E."/>
            <person name="Arsene-Ploetze F."/>
            <person name="Carapito C."/>
            <person name="Chandler M."/>
            <person name="Cournoyer B."/>
            <person name="Cruveiller S."/>
            <person name="Dossat C."/>
            <person name="Duval S."/>
            <person name="Heymann M."/>
            <person name="Leize E."/>
            <person name="Lieutaud A."/>
            <person name="Lievremont D."/>
            <person name="Makita Y."/>
            <person name="Mangenot S."/>
            <person name="Nitschke W."/>
            <person name="Ortet P."/>
            <person name="Perdrial N."/>
            <person name="Schoepp B."/>
            <person name="Siguier N."/>
            <person name="Simeonova D.D."/>
            <person name="Rouy Z."/>
            <person name="Segurens B."/>
            <person name="Turlin E."/>
            <person name="Vallenet D."/>
            <person name="Van Dorsselaer A."/>
            <person name="Weiss S."/>
            <person name="Weissenbach J."/>
            <person name="Lett M.C."/>
            <person name="Danchin A."/>
            <person name="Bertin P.N."/>
        </authorList>
    </citation>
    <scope>NUCLEOTIDE SEQUENCE [LARGE SCALE GENOMIC DNA]</scope>
    <source>
        <strain evidence="4">ULPAs1</strain>
    </source>
</reference>
<evidence type="ECO:0000313" key="4">
    <source>
        <dbReference type="Proteomes" id="UP000006697"/>
    </source>
</evidence>
<dbReference type="PANTHER" id="PTHR30203:SF32">
    <property type="entry name" value="CATION EFFLUX SYSTEM PROTEIN CUSC"/>
    <property type="match status" value="1"/>
</dbReference>
<name>A4G7M7_HERAR</name>
<feature type="signal peptide" evidence="2">
    <location>
        <begin position="1"/>
        <end position="23"/>
    </location>
</feature>
<dbReference type="STRING" id="204773.HEAR2383"/>
<dbReference type="Gene3D" id="2.20.200.10">
    <property type="entry name" value="Outer membrane efflux proteins (OEP)"/>
    <property type="match status" value="1"/>
</dbReference>
<evidence type="ECO:0000256" key="1">
    <source>
        <dbReference type="ARBA" id="ARBA00007613"/>
    </source>
</evidence>
<keyword evidence="2" id="KW-0812">Transmembrane</keyword>
<dbReference type="HOGENOM" id="CLU_012817_13_3_4"/>
<dbReference type="Proteomes" id="UP000006697">
    <property type="component" value="Chromosome"/>
</dbReference>